<accession>A0A8H7XUS3</accession>
<proteinExistence type="predicted"/>
<name>A0A8H7XUS3_PSICU</name>
<organism evidence="1">
    <name type="scientific">Psilocybe cubensis</name>
    <name type="common">Psychedelic mushroom</name>
    <name type="synonym">Stropharia cubensis</name>
    <dbReference type="NCBI Taxonomy" id="181762"/>
    <lineage>
        <taxon>Eukaryota</taxon>
        <taxon>Fungi</taxon>
        <taxon>Dikarya</taxon>
        <taxon>Basidiomycota</taxon>
        <taxon>Agaricomycotina</taxon>
        <taxon>Agaricomycetes</taxon>
        <taxon>Agaricomycetidae</taxon>
        <taxon>Agaricales</taxon>
        <taxon>Agaricineae</taxon>
        <taxon>Strophariaceae</taxon>
        <taxon>Psilocybe</taxon>
    </lineage>
</organism>
<dbReference type="AlphaFoldDB" id="A0A8H7XUS3"/>
<reference evidence="1" key="1">
    <citation type="submission" date="2021-02" db="EMBL/GenBank/DDBJ databases">
        <title>Psilocybe cubensis genome.</title>
        <authorList>
            <person name="Mckernan K.J."/>
            <person name="Crawford S."/>
            <person name="Trippe A."/>
            <person name="Kane L.T."/>
            <person name="Mclaughlin S."/>
        </authorList>
    </citation>
    <scope>NUCLEOTIDE SEQUENCE [LARGE SCALE GENOMIC DNA]</scope>
    <source>
        <strain evidence="1">MGC-MH-2018</strain>
    </source>
</reference>
<protein>
    <submittedName>
        <fullName evidence="1">Uncharacterized protein</fullName>
    </submittedName>
</protein>
<gene>
    <name evidence="1" type="ORF">JR316_009470</name>
</gene>
<comment type="caution">
    <text evidence="1">The sequence shown here is derived from an EMBL/GenBank/DDBJ whole genome shotgun (WGS) entry which is preliminary data.</text>
</comment>
<dbReference type="EMBL" id="JAFIQS010000009">
    <property type="protein sequence ID" value="KAG5165884.1"/>
    <property type="molecule type" value="Genomic_DNA"/>
</dbReference>
<sequence>MLAPLQEPLVFELNAEVGDGEAEDDVVRDVEDGGDITVVNLDVDDRDLEDVELDDEETVVEEDGATIAVDEDEVDIEGDDGGGDGIDGIVVGITPTVTVLVPDSVADGWVRDAGTEIGDTADGKGVSNEPVIPVRLERFEHNITVTPCLRTYTKLGDHPVYSALLFPWSVVEVMAI</sequence>
<evidence type="ECO:0000313" key="1">
    <source>
        <dbReference type="EMBL" id="KAG5165884.1"/>
    </source>
</evidence>